<comment type="caution">
    <text evidence="8">The sequence shown here is derived from an EMBL/GenBank/DDBJ whole genome shotgun (WGS) entry which is preliminary data.</text>
</comment>
<feature type="region of interest" description="Disordered" evidence="5">
    <location>
        <begin position="1"/>
        <end position="20"/>
    </location>
</feature>
<evidence type="ECO:0000256" key="3">
    <source>
        <dbReference type="ARBA" id="ARBA00022989"/>
    </source>
</evidence>
<evidence type="ECO:0000256" key="1">
    <source>
        <dbReference type="ARBA" id="ARBA00004141"/>
    </source>
</evidence>
<evidence type="ECO:0000256" key="5">
    <source>
        <dbReference type="SAM" id="MobiDB-lite"/>
    </source>
</evidence>
<accession>A0ABR2Q0Z2</accession>
<dbReference type="Pfam" id="PF00083">
    <property type="entry name" value="Sugar_tr"/>
    <property type="match status" value="1"/>
</dbReference>
<sequence>MADSTPLLSDSDKPAEPKRLPRSLDETIERCIGGFGWFQIFQAILVSFAWVFDTQQAFISVFTDAQPTWHCTDESVCNSFSHICQLPKSAWSWDWPAHTSIISEWGHECSTSFITGLPASSFFMGCLFGGLALATLADSTLGRKNMLLFSCLMMSSSSFFTVFSPNIWIYSVLRFINGFGRATVGTCALVLSTELVGKRWRGQAGVIGFFCFTLGFISLPVMAYVNRDSSWRTLYLWISVPTILYCILVHFLVHESPRWLFVKGRKEEAVTTLKSMAQTASALTMSFSNVLIEQESGNDNVDIYSSIKLMLNKRWAARRLAVVMSAGFGIRMVYYGMPICH</sequence>
<feature type="compositionally biased region" description="Basic and acidic residues" evidence="5">
    <location>
        <begin position="10"/>
        <end position="20"/>
    </location>
</feature>
<proteinExistence type="predicted"/>
<organism evidence="8 9">
    <name type="scientific">Hibiscus sabdariffa</name>
    <name type="common">roselle</name>
    <dbReference type="NCBI Taxonomy" id="183260"/>
    <lineage>
        <taxon>Eukaryota</taxon>
        <taxon>Viridiplantae</taxon>
        <taxon>Streptophyta</taxon>
        <taxon>Embryophyta</taxon>
        <taxon>Tracheophyta</taxon>
        <taxon>Spermatophyta</taxon>
        <taxon>Magnoliopsida</taxon>
        <taxon>eudicotyledons</taxon>
        <taxon>Gunneridae</taxon>
        <taxon>Pentapetalae</taxon>
        <taxon>rosids</taxon>
        <taxon>malvids</taxon>
        <taxon>Malvales</taxon>
        <taxon>Malvaceae</taxon>
        <taxon>Malvoideae</taxon>
        <taxon>Hibiscus</taxon>
    </lineage>
</organism>
<feature type="domain" description="Major facilitator superfamily (MFS) profile" evidence="7">
    <location>
        <begin position="39"/>
        <end position="341"/>
    </location>
</feature>
<comment type="subcellular location">
    <subcellularLocation>
        <location evidence="1">Membrane</location>
        <topology evidence="1">Multi-pass membrane protein</topology>
    </subcellularLocation>
</comment>
<feature type="transmembrane region" description="Helical" evidence="6">
    <location>
        <begin position="320"/>
        <end position="337"/>
    </location>
</feature>
<keyword evidence="9" id="KW-1185">Reference proteome</keyword>
<feature type="transmembrane region" description="Helical" evidence="6">
    <location>
        <begin position="113"/>
        <end position="134"/>
    </location>
</feature>
<name>A0ABR2Q0Z2_9ROSI</name>
<dbReference type="EMBL" id="JBBPBN010000047">
    <property type="protein sequence ID" value="KAK8994142.1"/>
    <property type="molecule type" value="Genomic_DNA"/>
</dbReference>
<reference evidence="8 9" key="1">
    <citation type="journal article" date="2024" name="G3 (Bethesda)">
        <title>Genome assembly of Hibiscus sabdariffa L. provides insights into metabolisms of medicinal natural products.</title>
        <authorList>
            <person name="Kim T."/>
        </authorList>
    </citation>
    <scope>NUCLEOTIDE SEQUENCE [LARGE SCALE GENOMIC DNA]</scope>
    <source>
        <strain evidence="8">TK-2024</strain>
        <tissue evidence="8">Old leaves</tissue>
    </source>
</reference>
<dbReference type="PANTHER" id="PTHR24064">
    <property type="entry name" value="SOLUTE CARRIER FAMILY 22 MEMBER"/>
    <property type="match status" value="1"/>
</dbReference>
<evidence type="ECO:0000313" key="8">
    <source>
        <dbReference type="EMBL" id="KAK8994142.1"/>
    </source>
</evidence>
<evidence type="ECO:0000256" key="6">
    <source>
        <dbReference type="SAM" id="Phobius"/>
    </source>
</evidence>
<feature type="transmembrane region" description="Helical" evidence="6">
    <location>
        <begin position="175"/>
        <end position="192"/>
    </location>
</feature>
<protein>
    <recommendedName>
        <fullName evidence="7">Major facilitator superfamily (MFS) profile domain-containing protein</fullName>
    </recommendedName>
</protein>
<dbReference type="SUPFAM" id="SSF103473">
    <property type="entry name" value="MFS general substrate transporter"/>
    <property type="match status" value="1"/>
</dbReference>
<dbReference type="Gene3D" id="1.20.1250.20">
    <property type="entry name" value="MFS general substrate transporter like domains"/>
    <property type="match status" value="1"/>
</dbReference>
<dbReference type="Proteomes" id="UP001396334">
    <property type="component" value="Unassembled WGS sequence"/>
</dbReference>
<evidence type="ECO:0000313" key="9">
    <source>
        <dbReference type="Proteomes" id="UP001396334"/>
    </source>
</evidence>
<evidence type="ECO:0000256" key="2">
    <source>
        <dbReference type="ARBA" id="ARBA00022692"/>
    </source>
</evidence>
<feature type="transmembrane region" description="Helical" evidence="6">
    <location>
        <begin position="146"/>
        <end position="169"/>
    </location>
</feature>
<evidence type="ECO:0000256" key="4">
    <source>
        <dbReference type="ARBA" id="ARBA00023136"/>
    </source>
</evidence>
<keyword evidence="2 6" id="KW-0812">Transmembrane</keyword>
<dbReference type="InterPro" id="IPR020846">
    <property type="entry name" value="MFS_dom"/>
</dbReference>
<feature type="transmembrane region" description="Helical" evidence="6">
    <location>
        <begin position="234"/>
        <end position="253"/>
    </location>
</feature>
<dbReference type="PROSITE" id="PS50850">
    <property type="entry name" value="MFS"/>
    <property type="match status" value="1"/>
</dbReference>
<dbReference type="InterPro" id="IPR005828">
    <property type="entry name" value="MFS_sugar_transport-like"/>
</dbReference>
<feature type="transmembrane region" description="Helical" evidence="6">
    <location>
        <begin position="204"/>
        <end position="222"/>
    </location>
</feature>
<gene>
    <name evidence="8" type="ORF">V6N11_045253</name>
</gene>
<dbReference type="InterPro" id="IPR036259">
    <property type="entry name" value="MFS_trans_sf"/>
</dbReference>
<keyword evidence="4 6" id="KW-0472">Membrane</keyword>
<keyword evidence="3 6" id="KW-1133">Transmembrane helix</keyword>
<feature type="transmembrane region" description="Helical" evidence="6">
    <location>
        <begin position="31"/>
        <end position="52"/>
    </location>
</feature>
<evidence type="ECO:0000259" key="7">
    <source>
        <dbReference type="PROSITE" id="PS50850"/>
    </source>
</evidence>